<accession>A0ACB9SL65</accession>
<keyword evidence="2" id="KW-1185">Reference proteome</keyword>
<evidence type="ECO:0000313" key="1">
    <source>
        <dbReference type="EMBL" id="KAI4388942.1"/>
    </source>
</evidence>
<proteinExistence type="predicted"/>
<gene>
    <name evidence="1" type="ORF">MLD38_001227</name>
</gene>
<reference evidence="2" key="1">
    <citation type="journal article" date="2023" name="Front. Plant Sci.">
        <title>Chromosomal-level genome assembly of Melastoma candidum provides insights into trichome evolution.</title>
        <authorList>
            <person name="Zhong Y."/>
            <person name="Wu W."/>
            <person name="Sun C."/>
            <person name="Zou P."/>
            <person name="Liu Y."/>
            <person name="Dai S."/>
            <person name="Zhou R."/>
        </authorList>
    </citation>
    <scope>NUCLEOTIDE SEQUENCE [LARGE SCALE GENOMIC DNA]</scope>
</reference>
<dbReference type="EMBL" id="CM042880">
    <property type="protein sequence ID" value="KAI4388942.1"/>
    <property type="molecule type" value="Genomic_DNA"/>
</dbReference>
<protein>
    <submittedName>
        <fullName evidence="1">Uncharacterized protein</fullName>
    </submittedName>
</protein>
<organism evidence="1 2">
    <name type="scientific">Melastoma candidum</name>
    <dbReference type="NCBI Taxonomy" id="119954"/>
    <lineage>
        <taxon>Eukaryota</taxon>
        <taxon>Viridiplantae</taxon>
        <taxon>Streptophyta</taxon>
        <taxon>Embryophyta</taxon>
        <taxon>Tracheophyta</taxon>
        <taxon>Spermatophyta</taxon>
        <taxon>Magnoliopsida</taxon>
        <taxon>eudicotyledons</taxon>
        <taxon>Gunneridae</taxon>
        <taxon>Pentapetalae</taxon>
        <taxon>rosids</taxon>
        <taxon>malvids</taxon>
        <taxon>Myrtales</taxon>
        <taxon>Melastomataceae</taxon>
        <taxon>Melastomatoideae</taxon>
        <taxon>Melastomateae</taxon>
        <taxon>Melastoma</taxon>
    </lineage>
</organism>
<name>A0ACB9SL65_9MYRT</name>
<evidence type="ECO:0000313" key="2">
    <source>
        <dbReference type="Proteomes" id="UP001057402"/>
    </source>
</evidence>
<sequence>MSQNPFSIRFLMVLAVIVLVSRQAVLVGAVTCNPTELSSCLPAITSSSQPTAQCCAKLREQQPCLCGYATNPSLKQYVTSPNAKKVANTCGLSIPSC</sequence>
<dbReference type="Proteomes" id="UP001057402">
    <property type="component" value="Chromosome 1"/>
</dbReference>
<comment type="caution">
    <text evidence="1">The sequence shown here is derived from an EMBL/GenBank/DDBJ whole genome shotgun (WGS) entry which is preliminary data.</text>
</comment>